<dbReference type="Proteomes" id="UP001589587">
    <property type="component" value="Unassembled WGS sequence"/>
</dbReference>
<organism evidence="2 3">
    <name type="scientific">Rhodococcus baikonurensis</name>
    <dbReference type="NCBI Taxonomy" id="172041"/>
    <lineage>
        <taxon>Bacteria</taxon>
        <taxon>Bacillati</taxon>
        <taxon>Actinomycetota</taxon>
        <taxon>Actinomycetes</taxon>
        <taxon>Mycobacteriales</taxon>
        <taxon>Nocardiaceae</taxon>
        <taxon>Rhodococcus</taxon>
        <taxon>Rhodococcus erythropolis group</taxon>
    </lineage>
</organism>
<sequence>MTLVHTQVLNPNGGRDGDPIAGLYTCDNCKWPNVGLGGNVTRNLPAATVHSAADISVWYPERASGRDFPDVPAHIASAADEAYRCRSFNALRAAVLMSRSVIESTCKEKEIVKGNLATKIDNLAEQGHIRAIIQAAAHEIRFLGNDMAHGDFIDDVILVGSLCRSPVSV</sequence>
<protein>
    <submittedName>
        <fullName evidence="2">DUF4145 domain-containing protein</fullName>
    </submittedName>
</protein>
<name>A0ABV5XSE5_9NOCA</name>
<dbReference type="InterPro" id="IPR025285">
    <property type="entry name" value="DUF4145"/>
</dbReference>
<evidence type="ECO:0000313" key="3">
    <source>
        <dbReference type="Proteomes" id="UP001589587"/>
    </source>
</evidence>
<accession>A0ABV5XSE5</accession>
<dbReference type="Pfam" id="PF13643">
    <property type="entry name" value="DUF4145"/>
    <property type="match status" value="1"/>
</dbReference>
<gene>
    <name evidence="2" type="ORF">ACFFQ6_37295</name>
</gene>
<comment type="caution">
    <text evidence="2">The sequence shown here is derived from an EMBL/GenBank/DDBJ whole genome shotgun (WGS) entry which is preliminary data.</text>
</comment>
<feature type="domain" description="DUF4145" evidence="1">
    <location>
        <begin position="81"/>
        <end position="150"/>
    </location>
</feature>
<keyword evidence="3" id="KW-1185">Reference proteome</keyword>
<proteinExistence type="predicted"/>
<evidence type="ECO:0000259" key="1">
    <source>
        <dbReference type="Pfam" id="PF13643"/>
    </source>
</evidence>
<dbReference type="EMBL" id="JBHMAS010000110">
    <property type="protein sequence ID" value="MFB9785361.1"/>
    <property type="molecule type" value="Genomic_DNA"/>
</dbReference>
<dbReference type="RefSeq" id="WP_378377518.1">
    <property type="nucleotide sequence ID" value="NZ_JBHMAS010000110.1"/>
</dbReference>
<reference evidence="2 3" key="1">
    <citation type="submission" date="2024-09" db="EMBL/GenBank/DDBJ databases">
        <authorList>
            <person name="Sun Q."/>
            <person name="Mori K."/>
        </authorList>
    </citation>
    <scope>NUCLEOTIDE SEQUENCE [LARGE SCALE GENOMIC DNA]</scope>
    <source>
        <strain evidence="2 3">JCM 11411</strain>
    </source>
</reference>
<evidence type="ECO:0000313" key="2">
    <source>
        <dbReference type="EMBL" id="MFB9785361.1"/>
    </source>
</evidence>